<organism evidence="7 8">
    <name type="scientific">Cuscuta epithymum</name>
    <dbReference type="NCBI Taxonomy" id="186058"/>
    <lineage>
        <taxon>Eukaryota</taxon>
        <taxon>Viridiplantae</taxon>
        <taxon>Streptophyta</taxon>
        <taxon>Embryophyta</taxon>
        <taxon>Tracheophyta</taxon>
        <taxon>Spermatophyta</taxon>
        <taxon>Magnoliopsida</taxon>
        <taxon>eudicotyledons</taxon>
        <taxon>Gunneridae</taxon>
        <taxon>Pentapetalae</taxon>
        <taxon>asterids</taxon>
        <taxon>lamiids</taxon>
        <taxon>Solanales</taxon>
        <taxon>Convolvulaceae</taxon>
        <taxon>Cuscuteae</taxon>
        <taxon>Cuscuta</taxon>
        <taxon>Cuscuta subgen. Cuscuta</taxon>
    </lineage>
</organism>
<feature type="region of interest" description="Disordered" evidence="5">
    <location>
        <begin position="190"/>
        <end position="286"/>
    </location>
</feature>
<accession>A0AAV0EFK3</accession>
<feature type="compositionally biased region" description="Acidic residues" evidence="5">
    <location>
        <begin position="232"/>
        <end position="241"/>
    </location>
</feature>
<dbReference type="Pfam" id="PF10551">
    <property type="entry name" value="MULE"/>
    <property type="match status" value="1"/>
</dbReference>
<dbReference type="InterPro" id="IPR018289">
    <property type="entry name" value="MULE_transposase_dom"/>
</dbReference>
<feature type="compositionally biased region" description="Polar residues" evidence="5">
    <location>
        <begin position="862"/>
        <end position="874"/>
    </location>
</feature>
<proteinExistence type="predicted"/>
<sequence length="874" mass="99373">MWETLDIILYYGGNLESCSPMEYTNGHIEVIKSDPDVVSYPHLKKFIESGPFGGFGKLMYKLPCEPLESLRELCDDATTLDMVRLSSAGVCELYLLKPSNCVDHQGSSVDRIGDCDGGLHEVERQTCVDAVVRIKRTKKLKARRKKDSGNQPERAATDTGVSAMDQNDNVGTEMADTLELCDVEIQTLDDDEDLESQEDPPLSNEDGSDNDNGSDTEEVLGTRPQKNKESVHEEEDEDYEDSMMLYPSDNPPSYVSDASGMNEDEVESKLKDHHPSYNPQSEPPDIEPGMLFEDNIQFKSALIKYAVHHKKNIFFKRNEPMRVRAQCIQENCPFSCYASWEERFKCFQVKSMQTKHLCNPKFKLRVVSEKWIEEKYEDKVRDDPCIGYVALKEHIEAELGIHVSFSMVRRAVRGIKKRINASFAEQFNRLRDYAQELLDSIPNSTIKIMTSTVVDDGPCFFQRFYCCFGPMKKGFLEGCRKIIGLDGCFLKGLLKGEILTAVGRDANNNMYPIAWAIVEIENTSSWSWFIELLKEDLQIVDTSPWTVISDQQKGLLNVIQTLLPQSEHRNCARHIHANWSKTHRGKYMKQLFWMCARSTCQAQLDEWLQALHKKDPRAKSDLEKYPLKNFCKAFIRTSVKCDSVDNNMSEAFNRTLVGCRSKPIIPMLEDMRIQMMQRVAKKRELAVRWKGRVCPNVKKILNANIMKSSKWRVIFNGDDGFEVKKGKYQYKVKVEGGTCSCRSWELTGIPCQHAICAMFDMGKDPEDYVDDCYSVASFKRTYSYSLDPINGEMAWPKVGGEKINPPAPKKMTGRPKKKRTREESEPPAGKISRKGRIMTCSTCNQKGHQRHKCPTTAAAPTQASSRGGRSGTTA</sequence>
<feature type="region of interest" description="Disordered" evidence="5">
    <location>
        <begin position="141"/>
        <end position="167"/>
    </location>
</feature>
<dbReference type="PANTHER" id="PTHR31973">
    <property type="entry name" value="POLYPROTEIN, PUTATIVE-RELATED"/>
    <property type="match status" value="1"/>
</dbReference>
<dbReference type="Pfam" id="PF26130">
    <property type="entry name" value="PB1-like"/>
    <property type="match status" value="1"/>
</dbReference>
<name>A0AAV0EFK3_9ASTE</name>
<keyword evidence="2 4" id="KW-0863">Zinc-finger</keyword>
<evidence type="ECO:0000256" key="2">
    <source>
        <dbReference type="ARBA" id="ARBA00022771"/>
    </source>
</evidence>
<dbReference type="InterPro" id="IPR006564">
    <property type="entry name" value="Znf_PMZ"/>
</dbReference>
<evidence type="ECO:0000313" key="7">
    <source>
        <dbReference type="EMBL" id="CAH9121376.1"/>
    </source>
</evidence>
<comment type="caution">
    <text evidence="7">The sequence shown here is derived from an EMBL/GenBank/DDBJ whole genome shotgun (WGS) entry which is preliminary data.</text>
</comment>
<evidence type="ECO:0000256" key="3">
    <source>
        <dbReference type="ARBA" id="ARBA00022833"/>
    </source>
</evidence>
<dbReference type="InterPro" id="IPR058594">
    <property type="entry name" value="PB1-like_dom_pln"/>
</dbReference>
<dbReference type="AlphaFoldDB" id="A0AAV0EFK3"/>
<dbReference type="EMBL" id="CAMAPF010000921">
    <property type="protein sequence ID" value="CAH9121376.1"/>
    <property type="molecule type" value="Genomic_DNA"/>
</dbReference>
<dbReference type="InterPro" id="IPR007527">
    <property type="entry name" value="Znf_SWIM"/>
</dbReference>
<evidence type="ECO:0000256" key="1">
    <source>
        <dbReference type="ARBA" id="ARBA00022723"/>
    </source>
</evidence>
<feature type="compositionally biased region" description="Acidic residues" evidence="5">
    <location>
        <begin position="206"/>
        <end position="218"/>
    </location>
</feature>
<protein>
    <recommendedName>
        <fullName evidence="6">SWIM-type domain-containing protein</fullName>
    </recommendedName>
</protein>
<evidence type="ECO:0000313" key="8">
    <source>
        <dbReference type="Proteomes" id="UP001152523"/>
    </source>
</evidence>
<feature type="non-terminal residue" evidence="7">
    <location>
        <position position="874"/>
    </location>
</feature>
<dbReference type="Pfam" id="PF03108">
    <property type="entry name" value="DBD_Tnp_Mut"/>
    <property type="match status" value="1"/>
</dbReference>
<feature type="region of interest" description="Disordered" evidence="5">
    <location>
        <begin position="799"/>
        <end position="874"/>
    </location>
</feature>
<keyword evidence="1" id="KW-0479">Metal-binding</keyword>
<dbReference type="Proteomes" id="UP001152523">
    <property type="component" value="Unassembled WGS sequence"/>
</dbReference>
<keyword evidence="8" id="KW-1185">Reference proteome</keyword>
<dbReference type="Pfam" id="PF04434">
    <property type="entry name" value="SWIM"/>
    <property type="match status" value="1"/>
</dbReference>
<dbReference type="PROSITE" id="PS50966">
    <property type="entry name" value="ZF_SWIM"/>
    <property type="match status" value="1"/>
</dbReference>
<evidence type="ECO:0000256" key="4">
    <source>
        <dbReference type="PROSITE-ProRule" id="PRU00325"/>
    </source>
</evidence>
<keyword evidence="3" id="KW-0862">Zinc</keyword>
<dbReference type="PANTHER" id="PTHR31973:SF187">
    <property type="entry name" value="MUTATOR TRANSPOSASE MUDRA PROTEIN"/>
    <property type="match status" value="1"/>
</dbReference>
<feature type="domain" description="SWIM-type" evidence="6">
    <location>
        <begin position="730"/>
        <end position="762"/>
    </location>
</feature>
<dbReference type="InterPro" id="IPR004332">
    <property type="entry name" value="Transposase_MuDR"/>
</dbReference>
<reference evidence="7" key="1">
    <citation type="submission" date="2022-07" db="EMBL/GenBank/DDBJ databases">
        <authorList>
            <person name="Macas J."/>
            <person name="Novak P."/>
            <person name="Neumann P."/>
        </authorList>
    </citation>
    <scope>NUCLEOTIDE SEQUENCE</scope>
</reference>
<evidence type="ECO:0000256" key="5">
    <source>
        <dbReference type="SAM" id="MobiDB-lite"/>
    </source>
</evidence>
<dbReference type="SMART" id="SM00575">
    <property type="entry name" value="ZnF_PMZ"/>
    <property type="match status" value="1"/>
</dbReference>
<evidence type="ECO:0000259" key="6">
    <source>
        <dbReference type="PROSITE" id="PS50966"/>
    </source>
</evidence>
<gene>
    <name evidence="7" type="ORF">CEPIT_LOCUS23648</name>
</gene>
<dbReference type="GO" id="GO:0008270">
    <property type="term" value="F:zinc ion binding"/>
    <property type="evidence" value="ECO:0007669"/>
    <property type="project" value="UniProtKB-KW"/>
</dbReference>